<dbReference type="Proteomes" id="UP001062846">
    <property type="component" value="Chromosome 13"/>
</dbReference>
<gene>
    <name evidence="1" type="ORF">RHMOL_Rhmol13G0152400</name>
</gene>
<comment type="caution">
    <text evidence="1">The sequence shown here is derived from an EMBL/GenBank/DDBJ whole genome shotgun (WGS) entry which is preliminary data.</text>
</comment>
<proteinExistence type="predicted"/>
<reference evidence="1" key="1">
    <citation type="submission" date="2022-02" db="EMBL/GenBank/DDBJ databases">
        <title>Plant Genome Project.</title>
        <authorList>
            <person name="Zhang R.-G."/>
        </authorList>
    </citation>
    <scope>NUCLEOTIDE SEQUENCE</scope>
    <source>
        <strain evidence="1">AT1</strain>
    </source>
</reference>
<dbReference type="EMBL" id="CM046400">
    <property type="protein sequence ID" value="KAI8524478.1"/>
    <property type="molecule type" value="Genomic_DNA"/>
</dbReference>
<evidence type="ECO:0000313" key="1">
    <source>
        <dbReference type="EMBL" id="KAI8524478.1"/>
    </source>
</evidence>
<keyword evidence="2" id="KW-1185">Reference proteome</keyword>
<name>A0ACC0L6U9_RHOML</name>
<evidence type="ECO:0000313" key="2">
    <source>
        <dbReference type="Proteomes" id="UP001062846"/>
    </source>
</evidence>
<organism evidence="1 2">
    <name type="scientific">Rhododendron molle</name>
    <name type="common">Chinese azalea</name>
    <name type="synonym">Azalea mollis</name>
    <dbReference type="NCBI Taxonomy" id="49168"/>
    <lineage>
        <taxon>Eukaryota</taxon>
        <taxon>Viridiplantae</taxon>
        <taxon>Streptophyta</taxon>
        <taxon>Embryophyta</taxon>
        <taxon>Tracheophyta</taxon>
        <taxon>Spermatophyta</taxon>
        <taxon>Magnoliopsida</taxon>
        <taxon>eudicotyledons</taxon>
        <taxon>Gunneridae</taxon>
        <taxon>Pentapetalae</taxon>
        <taxon>asterids</taxon>
        <taxon>Ericales</taxon>
        <taxon>Ericaceae</taxon>
        <taxon>Ericoideae</taxon>
        <taxon>Rhodoreae</taxon>
        <taxon>Rhododendron</taxon>
    </lineage>
</organism>
<accession>A0ACC0L6U9</accession>
<protein>
    <submittedName>
        <fullName evidence="1">Uncharacterized protein</fullName>
    </submittedName>
</protein>
<sequence length="185" mass="20252">MGGEAAASSPPPPPPSLSPPLSPSGSPWPPGCGRRFARTARVPQALSRSSSFVSRSSVPGPAASQIRCASGGVVWAAQQFRLEKAGIQSPWSGGSLPDQAGDFSPGYLLDFSYFCCCIAFRFQRCFIVYGFELWISFDPLLSKPRLVLTYRRYRGACFGSRCLRSTFRLLWFSPVLVLKSFARWA</sequence>